<keyword evidence="3 5" id="KW-0698">rRNA processing</keyword>
<comment type="function">
    <text evidence="5">An accessory protein needed during the final step in the assembly of 30S ribosomal subunit, possibly for assembly of the head region. Essential for efficient processing of 16S rRNA. May be needed both before and after RbfA during the maturation of 16S rRNA. It has affinity for free ribosomal 30S subunits but not for 70S ribosomes.</text>
</comment>
<dbReference type="NCBIfam" id="TIGR02273">
    <property type="entry name" value="16S_RimM"/>
    <property type="match status" value="1"/>
</dbReference>
<comment type="caution">
    <text evidence="8">The sequence shown here is derived from an EMBL/GenBank/DDBJ whole genome shotgun (WGS) entry which is preliminary data.</text>
</comment>
<dbReference type="RefSeq" id="WP_087234822.1">
    <property type="nucleotide sequence ID" value="NZ_JAKNHQ010000007.1"/>
</dbReference>
<evidence type="ECO:0000313" key="9">
    <source>
        <dbReference type="Proteomes" id="UP001298681"/>
    </source>
</evidence>
<comment type="similarity">
    <text evidence="5">Belongs to the RimM family.</text>
</comment>
<dbReference type="PANTHER" id="PTHR33692">
    <property type="entry name" value="RIBOSOME MATURATION FACTOR RIMM"/>
    <property type="match status" value="1"/>
</dbReference>
<dbReference type="HAMAP" id="MF_00014">
    <property type="entry name" value="Ribosome_mat_RimM"/>
    <property type="match status" value="1"/>
</dbReference>
<evidence type="ECO:0000313" key="8">
    <source>
        <dbReference type="EMBL" id="MCG4610581.1"/>
    </source>
</evidence>
<dbReference type="Gene3D" id="2.30.30.240">
    <property type="entry name" value="PRC-barrel domain"/>
    <property type="match status" value="1"/>
</dbReference>
<dbReference type="InterPro" id="IPR009000">
    <property type="entry name" value="Transl_B-barrel_sf"/>
</dbReference>
<accession>A0ABS9MJ18</accession>
<feature type="domain" description="RimM N-terminal" evidence="6">
    <location>
        <begin position="8"/>
        <end position="86"/>
    </location>
</feature>
<evidence type="ECO:0000256" key="4">
    <source>
        <dbReference type="ARBA" id="ARBA00023186"/>
    </source>
</evidence>
<evidence type="ECO:0000259" key="6">
    <source>
        <dbReference type="Pfam" id="PF01782"/>
    </source>
</evidence>
<dbReference type="EMBL" id="JAKNHQ010000007">
    <property type="protein sequence ID" value="MCG4610581.1"/>
    <property type="molecule type" value="Genomic_DNA"/>
</dbReference>
<dbReference type="SUPFAM" id="SSF50447">
    <property type="entry name" value="Translation proteins"/>
    <property type="match status" value="1"/>
</dbReference>
<evidence type="ECO:0000256" key="2">
    <source>
        <dbReference type="ARBA" id="ARBA00022517"/>
    </source>
</evidence>
<dbReference type="InterPro" id="IPR002676">
    <property type="entry name" value="RimM_N"/>
</dbReference>
<dbReference type="Gene3D" id="2.40.30.60">
    <property type="entry name" value="RimM"/>
    <property type="match status" value="1"/>
</dbReference>
<keyword evidence="4 5" id="KW-0143">Chaperone</keyword>
<comment type="domain">
    <text evidence="5">The PRC barrel domain binds ribosomal protein uS19.</text>
</comment>
<sequence>MRKQFLEAGRVVGTHGVKGELRVEPWCDSAAFLAKIHTLYWDRGSEELQVVSSRVHKSLLLLKLEGVDTVEEADALRGRILYLNRADVKLPKDRYFVQDMLGLTVLDADTGRRYGLLTEVMPTGANDVYQVTGDDKVNYLVPAIPDVIVDVDIDGGIMKIRPMRGIFDDAD</sequence>
<evidence type="ECO:0000256" key="3">
    <source>
        <dbReference type="ARBA" id="ARBA00022552"/>
    </source>
</evidence>
<evidence type="ECO:0000256" key="5">
    <source>
        <dbReference type="HAMAP-Rule" id="MF_00014"/>
    </source>
</evidence>
<comment type="subcellular location">
    <subcellularLocation>
        <location evidence="5">Cytoplasm</location>
    </subcellularLocation>
</comment>
<keyword evidence="1 5" id="KW-0963">Cytoplasm</keyword>
<dbReference type="InterPro" id="IPR036976">
    <property type="entry name" value="RimM_N_sf"/>
</dbReference>
<comment type="subunit">
    <text evidence="5">Binds ribosomal protein uS19.</text>
</comment>
<dbReference type="InterPro" id="IPR011033">
    <property type="entry name" value="PRC_barrel-like_sf"/>
</dbReference>
<proteinExistence type="inferred from homology"/>
<dbReference type="PANTHER" id="PTHR33692:SF1">
    <property type="entry name" value="RIBOSOME MATURATION FACTOR RIMM"/>
    <property type="match status" value="1"/>
</dbReference>
<dbReference type="SUPFAM" id="SSF50346">
    <property type="entry name" value="PRC-barrel domain"/>
    <property type="match status" value="1"/>
</dbReference>
<evidence type="ECO:0000256" key="1">
    <source>
        <dbReference type="ARBA" id="ARBA00022490"/>
    </source>
</evidence>
<dbReference type="InterPro" id="IPR056792">
    <property type="entry name" value="PRC_RimM"/>
</dbReference>
<keyword evidence="2 5" id="KW-0690">Ribosome biogenesis</keyword>
<protein>
    <recommendedName>
        <fullName evidence="5">Ribosome maturation factor RimM</fullName>
    </recommendedName>
</protein>
<evidence type="ECO:0000259" key="7">
    <source>
        <dbReference type="Pfam" id="PF24986"/>
    </source>
</evidence>
<name>A0ABS9MJ18_9FIRM</name>
<organism evidence="8 9">
    <name type="scientific">Anaeromassilibacillus senegalensis</name>
    <dbReference type="NCBI Taxonomy" id="1673717"/>
    <lineage>
        <taxon>Bacteria</taxon>
        <taxon>Bacillati</taxon>
        <taxon>Bacillota</taxon>
        <taxon>Clostridia</taxon>
        <taxon>Eubacteriales</taxon>
        <taxon>Acutalibacteraceae</taxon>
        <taxon>Anaeromassilibacillus</taxon>
    </lineage>
</organism>
<reference evidence="8 9" key="1">
    <citation type="submission" date="2022-01" db="EMBL/GenBank/DDBJ databases">
        <title>Collection of gut derived symbiotic bacterial strains cultured from healthy donors.</title>
        <authorList>
            <person name="Lin H."/>
            <person name="Kohout C."/>
            <person name="Waligurski E."/>
            <person name="Pamer E.G."/>
        </authorList>
    </citation>
    <scope>NUCLEOTIDE SEQUENCE [LARGE SCALE GENOMIC DNA]</scope>
    <source>
        <strain evidence="8 9">DFI.7.58</strain>
    </source>
</reference>
<feature type="domain" description="Ribosome maturation factor RimM PRC barrel" evidence="7">
    <location>
        <begin position="98"/>
        <end position="159"/>
    </location>
</feature>
<gene>
    <name evidence="5 8" type="primary">rimM</name>
    <name evidence="8" type="ORF">L0P57_06500</name>
</gene>
<dbReference type="Proteomes" id="UP001298681">
    <property type="component" value="Unassembled WGS sequence"/>
</dbReference>
<dbReference type="Pfam" id="PF01782">
    <property type="entry name" value="RimM"/>
    <property type="match status" value="1"/>
</dbReference>
<keyword evidence="9" id="KW-1185">Reference proteome</keyword>
<dbReference type="Pfam" id="PF24986">
    <property type="entry name" value="PRC_RimM"/>
    <property type="match status" value="1"/>
</dbReference>
<dbReference type="InterPro" id="IPR011961">
    <property type="entry name" value="RimM"/>
</dbReference>